<dbReference type="InterPro" id="IPR015946">
    <property type="entry name" value="KH_dom-like_a/b"/>
</dbReference>
<dbReference type="GO" id="GO:0006979">
    <property type="term" value="P:response to oxidative stress"/>
    <property type="evidence" value="ECO:0007669"/>
    <property type="project" value="InterPro"/>
</dbReference>
<dbReference type="Pfam" id="PF02566">
    <property type="entry name" value="OsmC"/>
    <property type="match status" value="1"/>
</dbReference>
<dbReference type="PANTHER" id="PTHR33797">
    <property type="entry name" value="ORGANIC HYDROPEROXIDE RESISTANCE PROTEIN-LIKE"/>
    <property type="match status" value="1"/>
</dbReference>
<evidence type="ECO:0000313" key="3">
    <source>
        <dbReference type="Proteomes" id="UP000051160"/>
    </source>
</evidence>
<dbReference type="PANTHER" id="PTHR33797:SF2">
    <property type="entry name" value="ORGANIC HYDROPEROXIDE RESISTANCE PROTEIN-LIKE"/>
    <property type="match status" value="1"/>
</dbReference>
<dbReference type="Gene3D" id="3.30.300.20">
    <property type="match status" value="1"/>
</dbReference>
<protein>
    <submittedName>
        <fullName evidence="2">OsmC family protein</fullName>
    </submittedName>
</protein>
<evidence type="ECO:0000256" key="1">
    <source>
        <dbReference type="ARBA" id="ARBA00007378"/>
    </source>
</evidence>
<gene>
    <name evidence="2" type="ORF">FD04_GL001757</name>
</gene>
<dbReference type="EMBL" id="AZEE01000030">
    <property type="protein sequence ID" value="KRK96905.1"/>
    <property type="molecule type" value="Genomic_DNA"/>
</dbReference>
<dbReference type="Proteomes" id="UP000051160">
    <property type="component" value="Unassembled WGS sequence"/>
</dbReference>
<proteinExistence type="inferred from homology"/>
<dbReference type="InterPro" id="IPR019953">
    <property type="entry name" value="OHR"/>
</dbReference>
<dbReference type="InterPro" id="IPR003718">
    <property type="entry name" value="OsmC/Ohr_fam"/>
</dbReference>
<reference evidence="2 3" key="1">
    <citation type="journal article" date="2015" name="Genome Announc.">
        <title>Expanding the biotechnology potential of lactobacilli through comparative genomics of 213 strains and associated genera.</title>
        <authorList>
            <person name="Sun Z."/>
            <person name="Harris H.M."/>
            <person name="McCann A."/>
            <person name="Guo C."/>
            <person name="Argimon S."/>
            <person name="Zhang W."/>
            <person name="Yang X."/>
            <person name="Jeffery I.B."/>
            <person name="Cooney J.C."/>
            <person name="Kagawa T.F."/>
            <person name="Liu W."/>
            <person name="Song Y."/>
            <person name="Salvetti E."/>
            <person name="Wrobel A."/>
            <person name="Rasinkangas P."/>
            <person name="Parkhill J."/>
            <person name="Rea M.C."/>
            <person name="O'Sullivan O."/>
            <person name="Ritari J."/>
            <person name="Douillard F.P."/>
            <person name="Paul Ross R."/>
            <person name="Yang R."/>
            <person name="Briner A.E."/>
            <person name="Felis G.E."/>
            <person name="de Vos W.M."/>
            <person name="Barrangou R."/>
            <person name="Klaenhammer T.R."/>
            <person name="Caufield P.W."/>
            <person name="Cui Y."/>
            <person name="Zhang H."/>
            <person name="O'Toole P.W."/>
        </authorList>
    </citation>
    <scope>NUCLEOTIDE SEQUENCE [LARGE SCALE GENOMIC DNA]</scope>
    <source>
        <strain evidence="2 3">DSM 19909</strain>
    </source>
</reference>
<dbReference type="InterPro" id="IPR036102">
    <property type="entry name" value="OsmC/Ohrsf"/>
</dbReference>
<name>A0A0R1LVN4_9LACO</name>
<accession>A0A0R1LVN4</accession>
<dbReference type="AlphaFoldDB" id="A0A0R1LVN4"/>
<organism evidence="2 3">
    <name type="scientific">Secundilactobacillus odoratitofui DSM 19909 = JCM 15043</name>
    <dbReference type="NCBI Taxonomy" id="1423776"/>
    <lineage>
        <taxon>Bacteria</taxon>
        <taxon>Bacillati</taxon>
        <taxon>Bacillota</taxon>
        <taxon>Bacilli</taxon>
        <taxon>Lactobacillales</taxon>
        <taxon>Lactobacillaceae</taxon>
        <taxon>Secundilactobacillus</taxon>
    </lineage>
</organism>
<comment type="similarity">
    <text evidence="1">Belongs to the OsmC/Ohr family.</text>
</comment>
<evidence type="ECO:0000313" key="2">
    <source>
        <dbReference type="EMBL" id="KRK96905.1"/>
    </source>
</evidence>
<keyword evidence="3" id="KW-1185">Reference proteome</keyword>
<dbReference type="PATRIC" id="fig|1423776.4.peg.1782"/>
<comment type="caution">
    <text evidence="2">The sequence shown here is derived from an EMBL/GenBank/DDBJ whole genome shotgun (WGS) entry which is preliminary data.</text>
</comment>
<sequence length="155" mass="17053">MLNYKHQKQRGIPIMAIDGSLYHTEAVNEKGLSGVSFIRGNESLALGVSSSLVKGAGTNPEQLIGLAVSTCFNATIEIIERMHNLPHKSVVHTGVDQLKDDTGYQFIVRIQILMAGVEHDQARALVDEAKNYCPVAKLIKQNANVTFEVVDQFEF</sequence>
<dbReference type="SUPFAM" id="SSF82784">
    <property type="entry name" value="OsmC-like"/>
    <property type="match status" value="1"/>
</dbReference>
<dbReference type="STRING" id="1423776.FD04_GL001757"/>